<name>A0A0E9XH72_ANGAN</name>
<reference evidence="1" key="2">
    <citation type="journal article" date="2015" name="Fish Shellfish Immunol.">
        <title>Early steps in the European eel (Anguilla anguilla)-Vibrio vulnificus interaction in the gills: Role of the RtxA13 toxin.</title>
        <authorList>
            <person name="Callol A."/>
            <person name="Pajuelo D."/>
            <person name="Ebbesson L."/>
            <person name="Teles M."/>
            <person name="MacKenzie S."/>
            <person name="Amaro C."/>
        </authorList>
    </citation>
    <scope>NUCLEOTIDE SEQUENCE</scope>
</reference>
<dbReference type="AlphaFoldDB" id="A0A0E9XH72"/>
<evidence type="ECO:0000313" key="1">
    <source>
        <dbReference type="EMBL" id="JAI01196.1"/>
    </source>
</evidence>
<accession>A0A0E9XH72</accession>
<dbReference type="EMBL" id="GBXM01007382">
    <property type="protein sequence ID" value="JAI01196.1"/>
    <property type="molecule type" value="Transcribed_RNA"/>
</dbReference>
<proteinExistence type="predicted"/>
<organism evidence="1">
    <name type="scientific">Anguilla anguilla</name>
    <name type="common">European freshwater eel</name>
    <name type="synonym">Muraena anguilla</name>
    <dbReference type="NCBI Taxonomy" id="7936"/>
    <lineage>
        <taxon>Eukaryota</taxon>
        <taxon>Metazoa</taxon>
        <taxon>Chordata</taxon>
        <taxon>Craniata</taxon>
        <taxon>Vertebrata</taxon>
        <taxon>Euteleostomi</taxon>
        <taxon>Actinopterygii</taxon>
        <taxon>Neopterygii</taxon>
        <taxon>Teleostei</taxon>
        <taxon>Anguilliformes</taxon>
        <taxon>Anguillidae</taxon>
        <taxon>Anguilla</taxon>
    </lineage>
</organism>
<reference evidence="1" key="1">
    <citation type="submission" date="2014-11" db="EMBL/GenBank/DDBJ databases">
        <authorList>
            <person name="Amaro Gonzalez C."/>
        </authorList>
    </citation>
    <scope>NUCLEOTIDE SEQUENCE</scope>
</reference>
<protein>
    <submittedName>
        <fullName evidence="1">Uncharacterized protein</fullName>
    </submittedName>
</protein>
<sequence length="62" mass="7223">MHKISLHDVQSSHYLHTHEINHVTFMVNSARVHNYGTAASTNVLLCHKSKIEILRFRRKLDS</sequence>